<dbReference type="Gene3D" id="3.40.50.1000">
    <property type="entry name" value="HAD superfamily/HAD-like"/>
    <property type="match status" value="1"/>
</dbReference>
<accession>A0AA48I086</accession>
<dbReference type="KEGG" id="pmaw:MACH26_33910"/>
<keyword evidence="1 2" id="KW-0732">Signal</keyword>
<evidence type="ECO:0000256" key="1">
    <source>
        <dbReference type="ARBA" id="ARBA00022729"/>
    </source>
</evidence>
<dbReference type="RefSeq" id="WP_338293969.1">
    <property type="nucleotide sequence ID" value="NZ_AP027272.1"/>
</dbReference>
<feature type="signal peptide" evidence="2">
    <location>
        <begin position="1"/>
        <end position="24"/>
    </location>
</feature>
<keyword evidence="4" id="KW-1185">Reference proteome</keyword>
<evidence type="ECO:0000256" key="2">
    <source>
        <dbReference type="SAM" id="SignalP"/>
    </source>
</evidence>
<dbReference type="PROSITE" id="PS51257">
    <property type="entry name" value="PROKAR_LIPOPROTEIN"/>
    <property type="match status" value="1"/>
</dbReference>
<dbReference type="InterPro" id="IPR023214">
    <property type="entry name" value="HAD_sf"/>
</dbReference>
<dbReference type="AlphaFoldDB" id="A0AA48I086"/>
<dbReference type="InterPro" id="IPR022565">
    <property type="entry name" value="DUF2608"/>
</dbReference>
<feature type="chain" id="PRO_5041437353" description="DUF2608 domain-containing protein" evidence="2">
    <location>
        <begin position="25"/>
        <end position="298"/>
    </location>
</feature>
<name>A0AA48I086_9ALTE</name>
<dbReference type="EMBL" id="AP027272">
    <property type="protein sequence ID" value="BDX07870.1"/>
    <property type="molecule type" value="Genomic_DNA"/>
</dbReference>
<evidence type="ECO:0008006" key="5">
    <source>
        <dbReference type="Google" id="ProtNLM"/>
    </source>
</evidence>
<sequence length="298" mass="33738">MNKWSHKALILTALFTIAGCSATAETPALPFKQEKVLSYDPIVAEVNRLNAKYGVSNVLIVLDIDNTILTSSVDLGGDVWYQWQRGKLDIKPTDEQKVACLFEDSIGLLYELVPMTLTESNVVEIIKQWQTDGNTLFALTSRAPKYRAATERELYNKGINLEATALAPIGQPAPVYRETVGRELSYMKGVMMTSGMNKGDMLEYILQKTDRSFDAFVFVDDSKKNIVDLYEKYKDNKDIDANIFHYVHIEHQREETFGKIITEQQALKMDNDWKSLNETLNSLFPQRKLTEGCLSSGD</sequence>
<reference evidence="3" key="1">
    <citation type="submission" date="2023-01" db="EMBL/GenBank/DDBJ databases">
        <title>Complete genome sequence of Planctobacterium marinum strain Dej080120_11.</title>
        <authorList>
            <person name="Ueki S."/>
            <person name="Maruyama F."/>
        </authorList>
    </citation>
    <scope>NUCLEOTIDE SEQUENCE</scope>
    <source>
        <strain evidence="3">Dej080120_11</strain>
    </source>
</reference>
<dbReference type="Pfam" id="PF11019">
    <property type="entry name" value="DUF2608"/>
    <property type="match status" value="1"/>
</dbReference>
<dbReference type="InterPro" id="IPR036412">
    <property type="entry name" value="HAD-like_sf"/>
</dbReference>
<proteinExistence type="predicted"/>
<evidence type="ECO:0000313" key="4">
    <source>
        <dbReference type="Proteomes" id="UP001333710"/>
    </source>
</evidence>
<dbReference type="SUPFAM" id="SSF56784">
    <property type="entry name" value="HAD-like"/>
    <property type="match status" value="1"/>
</dbReference>
<organism evidence="3 4">
    <name type="scientific">Planctobacterium marinum</name>
    <dbReference type="NCBI Taxonomy" id="1631968"/>
    <lineage>
        <taxon>Bacteria</taxon>
        <taxon>Pseudomonadati</taxon>
        <taxon>Pseudomonadota</taxon>
        <taxon>Gammaproteobacteria</taxon>
        <taxon>Alteromonadales</taxon>
        <taxon>Alteromonadaceae</taxon>
        <taxon>Planctobacterium</taxon>
    </lineage>
</organism>
<dbReference type="Proteomes" id="UP001333710">
    <property type="component" value="Chromosome"/>
</dbReference>
<gene>
    <name evidence="3" type="ORF">MACH26_33910</name>
</gene>
<protein>
    <recommendedName>
        <fullName evidence="5">DUF2608 domain-containing protein</fullName>
    </recommendedName>
</protein>
<evidence type="ECO:0000313" key="3">
    <source>
        <dbReference type="EMBL" id="BDX07870.1"/>
    </source>
</evidence>